<reference evidence="1" key="1">
    <citation type="journal article" date="2015" name="Genome Biol. Evol.">
        <title>Organellar Genomes of White Spruce (Picea glauca): Assembly and Annotation.</title>
        <authorList>
            <person name="Jackman S.D."/>
            <person name="Warren R.L."/>
            <person name="Gibb E.A."/>
            <person name="Vandervalk B.P."/>
            <person name="Mohamadi H."/>
            <person name="Chu J."/>
            <person name="Raymond A."/>
            <person name="Pleasance S."/>
            <person name="Coope R."/>
            <person name="Wildung M.R."/>
            <person name="Ritland C.E."/>
            <person name="Bousquet J."/>
            <person name="Jones S.J."/>
            <person name="Bohlmann J."/>
            <person name="Birol I."/>
        </authorList>
    </citation>
    <scope>NUCLEOTIDE SEQUENCE [LARGE SCALE GENOMIC DNA]</scope>
    <source>
        <tissue evidence="1">Flushing bud</tissue>
    </source>
</reference>
<dbReference type="AlphaFoldDB" id="A0A101LYU9"/>
<gene>
    <name evidence="1" type="ORF">ABT39_MTgene4869</name>
</gene>
<protein>
    <submittedName>
        <fullName evidence="1">Uncharacterized protein</fullName>
    </submittedName>
</protein>
<proteinExistence type="predicted"/>
<comment type="caution">
    <text evidence="1">The sequence shown here is derived from an EMBL/GenBank/DDBJ whole genome shotgun (WGS) entry which is preliminary data.</text>
</comment>
<name>A0A101LYU9_PICGL</name>
<geneLocation type="mitochondrion" evidence="1"/>
<keyword evidence="1" id="KW-0496">Mitochondrion</keyword>
<dbReference type="EMBL" id="LKAM01000006">
    <property type="protein sequence ID" value="KUM47875.1"/>
    <property type="molecule type" value="Genomic_DNA"/>
</dbReference>
<organism evidence="1">
    <name type="scientific">Picea glauca</name>
    <name type="common">White spruce</name>
    <name type="synonym">Pinus glauca</name>
    <dbReference type="NCBI Taxonomy" id="3330"/>
    <lineage>
        <taxon>Eukaryota</taxon>
        <taxon>Viridiplantae</taxon>
        <taxon>Streptophyta</taxon>
        <taxon>Embryophyta</taxon>
        <taxon>Tracheophyta</taxon>
        <taxon>Spermatophyta</taxon>
        <taxon>Pinopsida</taxon>
        <taxon>Pinidae</taxon>
        <taxon>Conifers I</taxon>
        <taxon>Pinales</taxon>
        <taxon>Pinaceae</taxon>
        <taxon>Picea</taxon>
    </lineage>
</organism>
<evidence type="ECO:0000313" key="1">
    <source>
        <dbReference type="EMBL" id="KUM47875.1"/>
    </source>
</evidence>
<accession>A0A101LYU9</accession>
<sequence>MSYSPPLFIPCIPGIAGRPSAVPARFPLGNTEGEEVPIPEMPPFLSPHIPPWCPVNHPAASAYREIIPKEQLHHN</sequence>